<sequence length="382" mass="43601">MRGLRNLEFLYRTASTSRVLNLNQVYQESREEKDYDRLPFFSDPLLNRAIYIKHRLRADEAYLMPHTNLVATKIIFPFDSNTLKAGGQSIFIGQTGYQHTLWDMVGGESAHGEDDMMRLSIIDQLPSLDPFLLKETMSRHGFEVADCYFAMSPADIERIRTFAGEQIRQLISLALSGSDAEMSTSIKRMVDAILTKDNEGRLDPLRVTLGLDGHQFEESIFSWKGFLYYKWQFSSNMSKLNKMASAIDRVTMDGVLDRQLAAAIKTQKIELKKAISKAARSCVAILTLYDDAFKDLVEHGNAAAFRKFLLEAPLLFVKLGYSMGVMSHITSFWDFRFPNPTRLYMQASEYLDLLTEFLVSLTETNSDELMQRLPSPHTQFNG</sequence>
<accession>A0ABQ4PV34</accession>
<dbReference type="RefSeq" id="WP_284359487.1">
    <property type="nucleotide sequence ID" value="NZ_BPFZ01000005.1"/>
</dbReference>
<dbReference type="EMBL" id="BPFZ01000005">
    <property type="protein sequence ID" value="GIU66838.1"/>
    <property type="molecule type" value="Genomic_DNA"/>
</dbReference>
<reference evidence="1" key="2">
    <citation type="journal article" date="2023" name="ISME Commun">
        <title>Characterization of a bloom-associated alphaproteobacterial lineage, 'Candidatus Phycosocius': insights into freshwater algal-bacterial interactions.</title>
        <authorList>
            <person name="Tanabe Y."/>
            <person name="Yamaguchi H."/>
            <person name="Yoshida M."/>
            <person name="Kai A."/>
            <person name="Okazaki Y."/>
        </authorList>
    </citation>
    <scope>NUCLEOTIDE SEQUENCE</scope>
    <source>
        <strain evidence="1">BOTRYCO-1</strain>
    </source>
</reference>
<gene>
    <name evidence="1" type="ORF">PsB1_0992</name>
</gene>
<protein>
    <submittedName>
        <fullName evidence="1">Uncharacterized protein</fullName>
    </submittedName>
</protein>
<evidence type="ECO:0000313" key="2">
    <source>
        <dbReference type="Proteomes" id="UP001161064"/>
    </source>
</evidence>
<dbReference type="Proteomes" id="UP001161064">
    <property type="component" value="Unassembled WGS sequence"/>
</dbReference>
<comment type="caution">
    <text evidence="1">The sequence shown here is derived from an EMBL/GenBank/DDBJ whole genome shotgun (WGS) entry which is preliminary data.</text>
</comment>
<organism evidence="1 2">
    <name type="scientific">Candidatus Phycosocius spiralis</name>
    <dbReference type="NCBI Taxonomy" id="2815099"/>
    <lineage>
        <taxon>Bacteria</taxon>
        <taxon>Pseudomonadati</taxon>
        <taxon>Pseudomonadota</taxon>
        <taxon>Alphaproteobacteria</taxon>
        <taxon>Caulobacterales</taxon>
        <taxon>Caulobacterales incertae sedis</taxon>
        <taxon>Candidatus Phycosocius</taxon>
    </lineage>
</organism>
<evidence type="ECO:0000313" key="1">
    <source>
        <dbReference type="EMBL" id="GIU66838.1"/>
    </source>
</evidence>
<keyword evidence="2" id="KW-1185">Reference proteome</keyword>
<proteinExistence type="predicted"/>
<reference evidence="1" key="1">
    <citation type="submission" date="2021-05" db="EMBL/GenBank/DDBJ databases">
        <authorList>
            <person name="Tanabe Y."/>
        </authorList>
    </citation>
    <scope>NUCLEOTIDE SEQUENCE</scope>
    <source>
        <strain evidence="1">BOTRYCO-1</strain>
    </source>
</reference>
<name>A0ABQ4PV34_9PROT</name>